<protein>
    <recommendedName>
        <fullName evidence="2">MobA/VirD2-like nuclease domain-containing protein</fullName>
    </recommendedName>
</protein>
<evidence type="ECO:0000313" key="3">
    <source>
        <dbReference type="EMBL" id="MBE1427338.1"/>
    </source>
</evidence>
<organism evidence="3 4">
    <name type="scientific">Desulfomicrobium macestii</name>
    <dbReference type="NCBI Taxonomy" id="90731"/>
    <lineage>
        <taxon>Bacteria</taxon>
        <taxon>Pseudomonadati</taxon>
        <taxon>Thermodesulfobacteriota</taxon>
        <taxon>Desulfovibrionia</taxon>
        <taxon>Desulfovibrionales</taxon>
        <taxon>Desulfomicrobiaceae</taxon>
        <taxon>Desulfomicrobium</taxon>
    </lineage>
</organism>
<dbReference type="InterPro" id="IPR005094">
    <property type="entry name" value="Endonuclease_MobA/VirD2"/>
</dbReference>
<dbReference type="Pfam" id="PF03432">
    <property type="entry name" value="Relaxase"/>
    <property type="match status" value="1"/>
</dbReference>
<gene>
    <name evidence="3" type="ORF">H4684_004031</name>
</gene>
<proteinExistence type="predicted"/>
<feature type="region of interest" description="Disordered" evidence="1">
    <location>
        <begin position="287"/>
        <end position="311"/>
    </location>
</feature>
<evidence type="ECO:0000256" key="1">
    <source>
        <dbReference type="SAM" id="MobiDB-lite"/>
    </source>
</evidence>
<dbReference type="EMBL" id="JADBGG010000060">
    <property type="protein sequence ID" value="MBE1427338.1"/>
    <property type="molecule type" value="Genomic_DNA"/>
</dbReference>
<comment type="caution">
    <text evidence="3">The sequence shown here is derived from an EMBL/GenBank/DDBJ whole genome shotgun (WGS) entry which is preliminary data.</text>
</comment>
<dbReference type="Proteomes" id="UP000639010">
    <property type="component" value="Unassembled WGS sequence"/>
</dbReference>
<evidence type="ECO:0000259" key="2">
    <source>
        <dbReference type="Pfam" id="PF03432"/>
    </source>
</evidence>
<dbReference type="RefSeq" id="WP_192625084.1">
    <property type="nucleotide sequence ID" value="NZ_JADBGG010000060.1"/>
</dbReference>
<evidence type="ECO:0000313" key="4">
    <source>
        <dbReference type="Proteomes" id="UP000639010"/>
    </source>
</evidence>
<feature type="non-terminal residue" evidence="3">
    <location>
        <position position="311"/>
    </location>
</feature>
<name>A0ABR9H9G8_9BACT</name>
<feature type="domain" description="MobA/VirD2-like nuclease" evidence="2">
    <location>
        <begin position="18"/>
        <end position="145"/>
    </location>
</feature>
<keyword evidence="4" id="KW-1185">Reference proteome</keyword>
<sequence>MRKRLSNSRDKGLNLMRYILRDTGDNPRGFFNSKTQEERKFFAEVEALMFRSTYLEIPISHFVISFPEKEKRKAFENAREIAFKFLKKMSMEDALSAFGAHTDSDYFHIHVGANMIDVFSKKSLNQEGLVRQVMEATSELCREFDFTSPLNDYRMVLLGIKACFKSGDWDTIHETLETMSSQIENNSDKNGYVLKTGRWETELGTITGFPSAARYFDQMGPVPPRPKNTPPAKPNFWVMKKAAQSRIYKEKRKITEDFDKKLSVAEMYARCRFDEEKAWVRIPDKLTSDSTGNRPPVPAETDQRIGAKRCW</sequence>
<accession>A0ABR9H9G8</accession>
<reference evidence="3 4" key="1">
    <citation type="submission" date="2020-10" db="EMBL/GenBank/DDBJ databases">
        <title>Genomic Encyclopedia of Type Strains, Phase IV (KMG-IV): sequencing the most valuable type-strain genomes for metagenomic binning, comparative biology and taxonomic classification.</title>
        <authorList>
            <person name="Goeker M."/>
        </authorList>
    </citation>
    <scope>NUCLEOTIDE SEQUENCE [LARGE SCALE GENOMIC DNA]</scope>
    <source>
        <strain evidence="3 4">DSM 4194</strain>
    </source>
</reference>